<dbReference type="InterPro" id="IPR011008">
    <property type="entry name" value="Dimeric_a/b-barrel"/>
</dbReference>
<sequence length="209" mass="23646">MMISLNKVNVTGCPADEYERVYKQASDYMATQPGHISQLFLRSENHPGTYFAVALWESVEHYTALAGIDELVAIFDQVISLNDPDAADGDKITVEHHKPEVVYAENTLPDHPTGAMVCVNRISVTGISPEEYERVYREGSDYMARRPGHIRHKLVRSTTEPDVYFSIAEWTDVEAYRALDELDELTAIFAQVNDKIEIENHECVVRGDK</sequence>
<dbReference type="Gene3D" id="3.30.70.100">
    <property type="match status" value="2"/>
</dbReference>
<comment type="caution">
    <text evidence="2">The sequence shown here is derived from an EMBL/GenBank/DDBJ whole genome shotgun (WGS) entry which is preliminary data.</text>
</comment>
<dbReference type="Pfam" id="PF03992">
    <property type="entry name" value="ABM"/>
    <property type="match status" value="2"/>
</dbReference>
<dbReference type="Proteomes" id="UP001271792">
    <property type="component" value="Unassembled WGS sequence"/>
</dbReference>
<feature type="domain" description="ABM" evidence="1">
    <location>
        <begin position="116"/>
        <end position="205"/>
    </location>
</feature>
<keyword evidence="2" id="KW-0503">Monooxygenase</keyword>
<evidence type="ECO:0000313" key="3">
    <source>
        <dbReference type="Proteomes" id="UP001271792"/>
    </source>
</evidence>
<dbReference type="InterPro" id="IPR050404">
    <property type="entry name" value="Heme-degrading_MO"/>
</dbReference>
<dbReference type="PROSITE" id="PS51725">
    <property type="entry name" value="ABM"/>
    <property type="match status" value="2"/>
</dbReference>
<dbReference type="EMBL" id="JAXAVV010000014">
    <property type="protein sequence ID" value="MDX8053053.1"/>
    <property type="molecule type" value="Genomic_DNA"/>
</dbReference>
<gene>
    <name evidence="2" type="ORF">SK571_27060</name>
</gene>
<dbReference type="RefSeq" id="WP_319986896.1">
    <property type="nucleotide sequence ID" value="NZ_JAXAVV010000014.1"/>
</dbReference>
<dbReference type="SUPFAM" id="SSF54909">
    <property type="entry name" value="Dimeric alpha+beta barrel"/>
    <property type="match status" value="2"/>
</dbReference>
<dbReference type="PANTHER" id="PTHR34474">
    <property type="entry name" value="SIGNAL TRANSDUCTION PROTEIN TRAP"/>
    <property type="match status" value="1"/>
</dbReference>
<organism evidence="2 3">
    <name type="scientific">Lentzea kristufekii</name>
    <dbReference type="NCBI Taxonomy" id="3095430"/>
    <lineage>
        <taxon>Bacteria</taxon>
        <taxon>Bacillati</taxon>
        <taxon>Actinomycetota</taxon>
        <taxon>Actinomycetes</taxon>
        <taxon>Pseudonocardiales</taxon>
        <taxon>Pseudonocardiaceae</taxon>
        <taxon>Lentzea</taxon>
    </lineage>
</organism>
<dbReference type="PANTHER" id="PTHR34474:SF2">
    <property type="entry name" value="SIGNAL TRANSDUCTION PROTEIN TRAP"/>
    <property type="match status" value="1"/>
</dbReference>
<feature type="domain" description="ABM" evidence="1">
    <location>
        <begin position="2"/>
        <end position="94"/>
    </location>
</feature>
<dbReference type="InterPro" id="IPR007138">
    <property type="entry name" value="ABM_dom"/>
</dbReference>
<proteinExistence type="predicted"/>
<dbReference type="GO" id="GO:0004497">
    <property type="term" value="F:monooxygenase activity"/>
    <property type="evidence" value="ECO:0007669"/>
    <property type="project" value="UniProtKB-KW"/>
</dbReference>
<keyword evidence="3" id="KW-1185">Reference proteome</keyword>
<protein>
    <submittedName>
        <fullName evidence="2">Antibiotic biosynthesis monooxygenase</fullName>
    </submittedName>
</protein>
<reference evidence="2 3" key="1">
    <citation type="submission" date="2023-11" db="EMBL/GenBank/DDBJ databases">
        <title>Lentzea sokolovensis, sp. nov., Lentzea kristufkii, sp. nov., and Lentzea miocenensis, sp. nov., rare actinobacteria from Sokolov Coal Basin, Miocene lacustrine sediment, Czech Republic.</title>
        <authorList>
            <person name="Lara A."/>
            <person name="Kotroba L."/>
            <person name="Nouioui I."/>
            <person name="Neumann-Schaal M."/>
            <person name="Mast Y."/>
            <person name="Chronakova A."/>
        </authorList>
    </citation>
    <scope>NUCLEOTIDE SEQUENCE [LARGE SCALE GENOMIC DNA]</scope>
    <source>
        <strain evidence="2 3">BCCO 10_0798</strain>
    </source>
</reference>
<name>A0ABU4TYB2_9PSEU</name>
<evidence type="ECO:0000313" key="2">
    <source>
        <dbReference type="EMBL" id="MDX8053053.1"/>
    </source>
</evidence>
<keyword evidence="2" id="KW-0560">Oxidoreductase</keyword>
<accession>A0ABU4TYB2</accession>
<evidence type="ECO:0000259" key="1">
    <source>
        <dbReference type="PROSITE" id="PS51725"/>
    </source>
</evidence>